<feature type="compositionally biased region" description="Low complexity" evidence="1">
    <location>
        <begin position="51"/>
        <end position="71"/>
    </location>
</feature>
<sequence>MSAPARLPRGLPRARRALTPRATAARRASGGRRPEAASGRHRAPAARRASRVLGRLAPLQPRARRLAPLQPRARRAPRLPRARLGPPPRAAGAPPARSARAAASRRCSRAPRAARRASRAFGRLASLQALAGARARASVRRPRRTGWVE</sequence>
<feature type="compositionally biased region" description="Basic residues" evidence="1">
    <location>
        <begin position="72"/>
        <end position="81"/>
    </location>
</feature>
<feature type="region of interest" description="Disordered" evidence="1">
    <location>
        <begin position="1"/>
        <end position="119"/>
    </location>
</feature>
<feature type="compositionally biased region" description="Low complexity" evidence="1">
    <location>
        <begin position="90"/>
        <end position="105"/>
    </location>
</feature>
<proteinExistence type="predicted"/>
<feature type="compositionally biased region" description="Basic residues" evidence="1">
    <location>
        <begin position="39"/>
        <end position="50"/>
    </location>
</feature>
<dbReference type="Proteomes" id="UP000729402">
    <property type="component" value="Unassembled WGS sequence"/>
</dbReference>
<feature type="compositionally biased region" description="Basic residues" evidence="1">
    <location>
        <begin position="106"/>
        <end position="118"/>
    </location>
</feature>
<feature type="compositionally biased region" description="Low complexity" evidence="1">
    <location>
        <begin position="19"/>
        <end position="28"/>
    </location>
</feature>
<reference evidence="2" key="1">
    <citation type="journal article" date="2021" name="bioRxiv">
        <title>Whole Genome Assembly and Annotation of Northern Wild Rice, Zizania palustris L., Supports a Whole Genome Duplication in the Zizania Genus.</title>
        <authorList>
            <person name="Haas M."/>
            <person name="Kono T."/>
            <person name="Macchietto M."/>
            <person name="Millas R."/>
            <person name="McGilp L."/>
            <person name="Shao M."/>
            <person name="Duquette J."/>
            <person name="Hirsch C.N."/>
            <person name="Kimball J."/>
        </authorList>
    </citation>
    <scope>NUCLEOTIDE SEQUENCE</scope>
    <source>
        <tissue evidence="2">Fresh leaf tissue</tissue>
    </source>
</reference>
<comment type="caution">
    <text evidence="2">The sequence shown here is derived from an EMBL/GenBank/DDBJ whole genome shotgun (WGS) entry which is preliminary data.</text>
</comment>
<reference evidence="2" key="2">
    <citation type="submission" date="2021-02" db="EMBL/GenBank/DDBJ databases">
        <authorList>
            <person name="Kimball J.A."/>
            <person name="Haas M.W."/>
            <person name="Macchietto M."/>
            <person name="Kono T."/>
            <person name="Duquette J."/>
            <person name="Shao M."/>
        </authorList>
    </citation>
    <scope>NUCLEOTIDE SEQUENCE</scope>
    <source>
        <tissue evidence="2">Fresh leaf tissue</tissue>
    </source>
</reference>
<feature type="compositionally biased region" description="Low complexity" evidence="1">
    <location>
        <begin position="1"/>
        <end position="11"/>
    </location>
</feature>
<accession>A0A8J5TGD9</accession>
<organism evidence="2 3">
    <name type="scientific">Zizania palustris</name>
    <name type="common">Northern wild rice</name>
    <dbReference type="NCBI Taxonomy" id="103762"/>
    <lineage>
        <taxon>Eukaryota</taxon>
        <taxon>Viridiplantae</taxon>
        <taxon>Streptophyta</taxon>
        <taxon>Embryophyta</taxon>
        <taxon>Tracheophyta</taxon>
        <taxon>Spermatophyta</taxon>
        <taxon>Magnoliopsida</taxon>
        <taxon>Liliopsida</taxon>
        <taxon>Poales</taxon>
        <taxon>Poaceae</taxon>
        <taxon>BOP clade</taxon>
        <taxon>Oryzoideae</taxon>
        <taxon>Oryzeae</taxon>
        <taxon>Zizaniinae</taxon>
        <taxon>Zizania</taxon>
    </lineage>
</organism>
<name>A0A8J5TGD9_ZIZPA</name>
<evidence type="ECO:0000313" key="3">
    <source>
        <dbReference type="Proteomes" id="UP000729402"/>
    </source>
</evidence>
<evidence type="ECO:0000313" key="2">
    <source>
        <dbReference type="EMBL" id="KAG8081084.1"/>
    </source>
</evidence>
<dbReference type="EMBL" id="JAAALK010000282">
    <property type="protein sequence ID" value="KAG8081084.1"/>
    <property type="molecule type" value="Genomic_DNA"/>
</dbReference>
<evidence type="ECO:0000256" key="1">
    <source>
        <dbReference type="SAM" id="MobiDB-lite"/>
    </source>
</evidence>
<keyword evidence="3" id="KW-1185">Reference proteome</keyword>
<gene>
    <name evidence="2" type="ORF">GUJ93_ZPchr0007g5453</name>
</gene>
<protein>
    <submittedName>
        <fullName evidence="2">Uncharacterized protein</fullName>
    </submittedName>
</protein>
<dbReference type="AlphaFoldDB" id="A0A8J5TGD9"/>